<dbReference type="SUPFAM" id="SSF117281">
    <property type="entry name" value="Kelch motif"/>
    <property type="match status" value="1"/>
</dbReference>
<dbReference type="EMBL" id="JAQIZT010000017">
    <property type="protein sequence ID" value="KAJ6959681.1"/>
    <property type="molecule type" value="Genomic_DNA"/>
</dbReference>
<dbReference type="AlphaFoldDB" id="A0AAD6PSJ1"/>
<comment type="caution">
    <text evidence="1">The sequence shown here is derived from an EMBL/GenBank/DDBJ whole genome shotgun (WGS) entry which is preliminary data.</text>
</comment>
<dbReference type="InterPro" id="IPR015915">
    <property type="entry name" value="Kelch-typ_b-propeller"/>
</dbReference>
<keyword evidence="2" id="KW-1185">Reference proteome</keyword>
<proteinExistence type="predicted"/>
<evidence type="ECO:0000313" key="2">
    <source>
        <dbReference type="Proteomes" id="UP001164929"/>
    </source>
</evidence>
<dbReference type="Proteomes" id="UP001164929">
    <property type="component" value="Chromosome 17"/>
</dbReference>
<dbReference type="Gene3D" id="2.120.10.80">
    <property type="entry name" value="Kelch-type beta propeller"/>
    <property type="match status" value="1"/>
</dbReference>
<reference evidence="1" key="1">
    <citation type="journal article" date="2023" name="Mol. Ecol. Resour.">
        <title>Chromosome-level genome assembly of a triploid poplar Populus alba 'Berolinensis'.</title>
        <authorList>
            <person name="Chen S."/>
            <person name="Yu Y."/>
            <person name="Wang X."/>
            <person name="Wang S."/>
            <person name="Zhang T."/>
            <person name="Zhou Y."/>
            <person name="He R."/>
            <person name="Meng N."/>
            <person name="Wang Y."/>
            <person name="Liu W."/>
            <person name="Liu Z."/>
            <person name="Liu J."/>
            <person name="Guo Q."/>
            <person name="Huang H."/>
            <person name="Sederoff R.R."/>
            <person name="Wang G."/>
            <person name="Qu G."/>
            <person name="Chen S."/>
        </authorList>
    </citation>
    <scope>NUCLEOTIDE SEQUENCE</scope>
    <source>
        <strain evidence="1">SC-2020</strain>
    </source>
</reference>
<evidence type="ECO:0000313" key="1">
    <source>
        <dbReference type="EMBL" id="KAJ6959681.1"/>
    </source>
</evidence>
<dbReference type="InterPro" id="IPR053256">
    <property type="entry name" value="Kelch_repeat-containing"/>
</dbReference>
<organism evidence="1 2">
    <name type="scientific">Populus alba x Populus x berolinensis</name>
    <dbReference type="NCBI Taxonomy" id="444605"/>
    <lineage>
        <taxon>Eukaryota</taxon>
        <taxon>Viridiplantae</taxon>
        <taxon>Streptophyta</taxon>
        <taxon>Embryophyta</taxon>
        <taxon>Tracheophyta</taxon>
        <taxon>Spermatophyta</taxon>
        <taxon>Magnoliopsida</taxon>
        <taxon>eudicotyledons</taxon>
        <taxon>Gunneridae</taxon>
        <taxon>Pentapetalae</taxon>
        <taxon>rosids</taxon>
        <taxon>fabids</taxon>
        <taxon>Malpighiales</taxon>
        <taxon>Salicaceae</taxon>
        <taxon>Saliceae</taxon>
        <taxon>Populus</taxon>
    </lineage>
</organism>
<dbReference type="PANTHER" id="PTHR46773">
    <property type="match status" value="1"/>
</dbReference>
<accession>A0AAD6PSJ1</accession>
<dbReference type="PANTHER" id="PTHR46773:SF3">
    <property type="entry name" value="OS08G0128000 PROTEIN"/>
    <property type="match status" value="1"/>
</dbReference>
<name>A0AAD6PSJ1_9ROSI</name>
<gene>
    <name evidence="1" type="ORF">NC653_037903</name>
</gene>
<protein>
    <submittedName>
        <fullName evidence="1">Uncharacterized protein</fullName>
    </submittedName>
</protein>
<sequence length="68" mass="7693">MPKLRSLIFKSSQGNEVVYSDVYMIDDEMKWKILPSMPKPNSHIECAWVIVNNSIIITGGKSTRLPKG</sequence>